<organism evidence="2 3">
    <name type="scientific">Desulfitobacterium dichloroeliminans (strain LMG P-21439 / DCA1)</name>
    <dbReference type="NCBI Taxonomy" id="871963"/>
    <lineage>
        <taxon>Bacteria</taxon>
        <taxon>Bacillati</taxon>
        <taxon>Bacillota</taxon>
        <taxon>Clostridia</taxon>
        <taxon>Eubacteriales</taxon>
        <taxon>Desulfitobacteriaceae</taxon>
        <taxon>Desulfitobacterium</taxon>
    </lineage>
</organism>
<sequence length="115" mass="12821">MASYKQHCIHCSSLIESDSRFCPRCGSHSPFVLRCPSCLREISKGDMLCDQCGCSLKVQCPQCGKETFVDDRCEVCQASLRVRCSNKRCGETVFFQNTHCLACGTKAAKAPKEMR</sequence>
<dbReference type="Proteomes" id="UP000010797">
    <property type="component" value="Chromosome"/>
</dbReference>
<evidence type="ECO:0000259" key="1">
    <source>
        <dbReference type="Pfam" id="PF12773"/>
    </source>
</evidence>
<dbReference type="HOGENOM" id="CLU_173767_0_0_9"/>
<dbReference type="InterPro" id="IPR025874">
    <property type="entry name" value="DZR"/>
</dbReference>
<keyword evidence="2" id="KW-0347">Helicase</keyword>
<keyword evidence="3" id="KW-1185">Reference proteome</keyword>
<dbReference type="Pfam" id="PF12773">
    <property type="entry name" value="DZR"/>
    <property type="match status" value="1"/>
</dbReference>
<dbReference type="STRING" id="871963.Desdi_0206"/>
<name>L0F3W7_DESDL</name>
<protein>
    <submittedName>
        <fullName evidence="2">Replication restart DNA helicase PriA</fullName>
    </submittedName>
</protein>
<accession>L0F3W7</accession>
<dbReference type="GO" id="GO:0004386">
    <property type="term" value="F:helicase activity"/>
    <property type="evidence" value="ECO:0007669"/>
    <property type="project" value="UniProtKB-KW"/>
</dbReference>
<dbReference type="AlphaFoldDB" id="L0F3W7"/>
<dbReference type="KEGG" id="ddl:Desdi_0206"/>
<evidence type="ECO:0000313" key="2">
    <source>
        <dbReference type="EMBL" id="AGA67760.1"/>
    </source>
</evidence>
<dbReference type="RefSeq" id="WP_015260767.1">
    <property type="nucleotide sequence ID" value="NC_019903.1"/>
</dbReference>
<gene>
    <name evidence="2" type="ordered locus">Desdi_0206</name>
</gene>
<feature type="domain" description="DZANK-type" evidence="1">
    <location>
        <begin position="8"/>
        <end position="53"/>
    </location>
</feature>
<dbReference type="eggNOG" id="COG1933">
    <property type="taxonomic scope" value="Bacteria"/>
</dbReference>
<proteinExistence type="predicted"/>
<evidence type="ECO:0000313" key="3">
    <source>
        <dbReference type="Proteomes" id="UP000010797"/>
    </source>
</evidence>
<reference evidence="3" key="1">
    <citation type="submission" date="2012-02" db="EMBL/GenBank/DDBJ databases">
        <title>Complete sequence of Desulfitobacterium dichloroeliminans LMG P-21439.</title>
        <authorList>
            <person name="Lucas S."/>
            <person name="Han J."/>
            <person name="Lapidus A."/>
            <person name="Cheng J.-F."/>
            <person name="Goodwin L."/>
            <person name="Pitluck S."/>
            <person name="Peters L."/>
            <person name="Ovchinnikova G."/>
            <person name="Teshima H."/>
            <person name="Detter J.C."/>
            <person name="Han C."/>
            <person name="Tapia R."/>
            <person name="Land M."/>
            <person name="Hauser L."/>
            <person name="Kyrpides N."/>
            <person name="Ivanova N."/>
            <person name="Pagani I."/>
            <person name="Kruse T."/>
            <person name="de Vos W.M."/>
            <person name="Boon N."/>
            <person name="Smidt H."/>
            <person name="Woyke T."/>
        </authorList>
    </citation>
    <scope>NUCLEOTIDE SEQUENCE [LARGE SCALE GENOMIC DNA]</scope>
    <source>
        <strain evidence="3">LMG P-21439 / DCA1</strain>
    </source>
</reference>
<keyword evidence="2" id="KW-0547">Nucleotide-binding</keyword>
<dbReference type="EMBL" id="CP003344">
    <property type="protein sequence ID" value="AGA67760.1"/>
    <property type="molecule type" value="Genomic_DNA"/>
</dbReference>
<keyword evidence="2" id="KW-0378">Hydrolase</keyword>
<keyword evidence="2" id="KW-0067">ATP-binding</keyword>